<keyword evidence="3" id="KW-1185">Reference proteome</keyword>
<dbReference type="Proteomes" id="UP000580043">
    <property type="component" value="Unassembled WGS sequence"/>
</dbReference>
<accession>A0A848GB45</accession>
<reference evidence="2 3" key="1">
    <citation type="submission" date="2020-04" db="EMBL/GenBank/DDBJ databases">
        <title>Zoogloea sp. G-4-1-14 isolated from soil.</title>
        <authorList>
            <person name="Dahal R.H."/>
        </authorList>
    </citation>
    <scope>NUCLEOTIDE SEQUENCE [LARGE SCALE GENOMIC DNA]</scope>
    <source>
        <strain evidence="2 3">G-4-1-14</strain>
    </source>
</reference>
<evidence type="ECO:0000313" key="3">
    <source>
        <dbReference type="Proteomes" id="UP000580043"/>
    </source>
</evidence>
<dbReference type="EMBL" id="JABBGA010000030">
    <property type="protein sequence ID" value="NML28610.1"/>
    <property type="molecule type" value="Genomic_DNA"/>
</dbReference>
<evidence type="ECO:0000259" key="1">
    <source>
        <dbReference type="Pfam" id="PF20169"/>
    </source>
</evidence>
<dbReference type="InterPro" id="IPR046667">
    <property type="entry name" value="DUF6537"/>
</dbReference>
<dbReference type="AlphaFoldDB" id="A0A848GB45"/>
<feature type="domain" description="DUF6537" evidence="1">
    <location>
        <begin position="4"/>
        <end position="168"/>
    </location>
</feature>
<sequence>AEHKALPGATALSEAAARNLYKLMAYKDEFEVARLHTDPAFLAELDAQFPHGYSVKYNLAPPLLADKDPKTGHLQKKQYGPWMFKAFQRMAGLKHLRGGALDLFSKTEERRMERALIEEYIRQLDEIVGQLTHANHSAAAALAAWPDEVRGYGHVKEKNLAKARVLQAERLAAFRNPTQVVMMKRA</sequence>
<proteinExistence type="predicted"/>
<protein>
    <submittedName>
        <fullName evidence="2">2-oxoacid ferredoxin oxidoreductase</fullName>
    </submittedName>
</protein>
<dbReference type="Pfam" id="PF20169">
    <property type="entry name" value="DUF6537"/>
    <property type="match status" value="1"/>
</dbReference>
<feature type="non-terminal residue" evidence="2">
    <location>
        <position position="1"/>
    </location>
</feature>
<gene>
    <name evidence="2" type="ORF">HHL15_22875</name>
</gene>
<comment type="caution">
    <text evidence="2">The sequence shown here is derived from an EMBL/GenBank/DDBJ whole genome shotgun (WGS) entry which is preliminary data.</text>
</comment>
<dbReference type="RefSeq" id="WP_328825077.1">
    <property type="nucleotide sequence ID" value="NZ_JABBGA010000030.1"/>
</dbReference>
<evidence type="ECO:0000313" key="2">
    <source>
        <dbReference type="EMBL" id="NML28610.1"/>
    </source>
</evidence>
<name>A0A848GB45_9RHOO</name>
<organism evidence="2 3">
    <name type="scientific">Zoogloea dura</name>
    <dbReference type="NCBI Taxonomy" id="2728840"/>
    <lineage>
        <taxon>Bacteria</taxon>
        <taxon>Pseudomonadati</taxon>
        <taxon>Pseudomonadota</taxon>
        <taxon>Betaproteobacteria</taxon>
        <taxon>Rhodocyclales</taxon>
        <taxon>Zoogloeaceae</taxon>
        <taxon>Zoogloea</taxon>
    </lineage>
</organism>